<dbReference type="Pfam" id="PF03466">
    <property type="entry name" value="LysR_substrate"/>
    <property type="match status" value="1"/>
</dbReference>
<proteinExistence type="inferred from homology"/>
<evidence type="ECO:0000313" key="7">
    <source>
        <dbReference type="Proteomes" id="UP001595547"/>
    </source>
</evidence>
<evidence type="ECO:0000259" key="5">
    <source>
        <dbReference type="PROSITE" id="PS50931"/>
    </source>
</evidence>
<dbReference type="PROSITE" id="PS50931">
    <property type="entry name" value="HTH_LYSR"/>
    <property type="match status" value="1"/>
</dbReference>
<dbReference type="RefSeq" id="WP_380071069.1">
    <property type="nucleotide sequence ID" value="NZ_JBHRTO010000001.1"/>
</dbReference>
<name>A0ABV7ISB4_9RHOB</name>
<keyword evidence="4" id="KW-0804">Transcription</keyword>
<comment type="similarity">
    <text evidence="1">Belongs to the LysR transcriptional regulatory family.</text>
</comment>
<dbReference type="Gene3D" id="3.40.190.10">
    <property type="entry name" value="Periplasmic binding protein-like II"/>
    <property type="match status" value="2"/>
</dbReference>
<dbReference type="InterPro" id="IPR036388">
    <property type="entry name" value="WH-like_DNA-bd_sf"/>
</dbReference>
<evidence type="ECO:0000256" key="1">
    <source>
        <dbReference type="ARBA" id="ARBA00009437"/>
    </source>
</evidence>
<organism evidence="6 7">
    <name type="scientific">Cypionkella sinensis</name>
    <dbReference type="NCBI Taxonomy" id="1756043"/>
    <lineage>
        <taxon>Bacteria</taxon>
        <taxon>Pseudomonadati</taxon>
        <taxon>Pseudomonadota</taxon>
        <taxon>Alphaproteobacteria</taxon>
        <taxon>Rhodobacterales</taxon>
        <taxon>Paracoccaceae</taxon>
        <taxon>Cypionkella</taxon>
    </lineage>
</organism>
<evidence type="ECO:0000256" key="2">
    <source>
        <dbReference type="ARBA" id="ARBA00023015"/>
    </source>
</evidence>
<dbReference type="InterPro" id="IPR058163">
    <property type="entry name" value="LysR-type_TF_proteobact-type"/>
</dbReference>
<evidence type="ECO:0000256" key="3">
    <source>
        <dbReference type="ARBA" id="ARBA00023125"/>
    </source>
</evidence>
<dbReference type="Gene3D" id="1.10.10.10">
    <property type="entry name" value="Winged helix-like DNA-binding domain superfamily/Winged helix DNA-binding domain"/>
    <property type="match status" value="1"/>
</dbReference>
<dbReference type="InterPro" id="IPR005119">
    <property type="entry name" value="LysR_subst-bd"/>
</dbReference>
<dbReference type="PANTHER" id="PTHR30537:SF74">
    <property type="entry name" value="HTH-TYPE TRANSCRIPTIONAL REGULATOR TRPI"/>
    <property type="match status" value="1"/>
</dbReference>
<sequence length="291" mass="31926">MRNLISSLPAIACFRAAAEFESFSQAAAKLNLTHSAISRAVRLLEQDLGTPLFTRQHRRVFLTDAGRDFARAVALGLGGIEAAAQAIHLARQDRPITLSCEPTLLMRWLIPRIGAFRAAHPTLHINLVAGGGPVTLGTGIDFAIRRNDFDWPAQYHASHLFDERTGPVCRPEHLFRLRDLPPLHSKTRPEAWARWCAVADQPLPNLPGQSFEHFYFSLQAAVAGLGIAIGPWHLVQDDLASGQLAAPFGFVPDGSSYHLLSANALPESGPAMALYTWLRSLDAPDRRQKVP</sequence>
<comment type="caution">
    <text evidence="6">The sequence shown here is derived from an EMBL/GenBank/DDBJ whole genome shotgun (WGS) entry which is preliminary data.</text>
</comment>
<keyword evidence="2" id="KW-0805">Transcription regulation</keyword>
<dbReference type="InterPro" id="IPR000847">
    <property type="entry name" value="LysR_HTH_N"/>
</dbReference>
<dbReference type="PRINTS" id="PR00039">
    <property type="entry name" value="HTHLYSR"/>
</dbReference>
<dbReference type="EMBL" id="JBHRTO010000001">
    <property type="protein sequence ID" value="MFC3179421.1"/>
    <property type="molecule type" value="Genomic_DNA"/>
</dbReference>
<keyword evidence="3" id="KW-0238">DNA-binding</keyword>
<gene>
    <name evidence="6" type="ORF">ACFOGH_00320</name>
</gene>
<accession>A0ABV7ISB4</accession>
<dbReference type="Proteomes" id="UP001595547">
    <property type="component" value="Unassembled WGS sequence"/>
</dbReference>
<keyword evidence="7" id="KW-1185">Reference proteome</keyword>
<dbReference type="Pfam" id="PF00126">
    <property type="entry name" value="HTH_1"/>
    <property type="match status" value="1"/>
</dbReference>
<evidence type="ECO:0000313" key="6">
    <source>
        <dbReference type="EMBL" id="MFC3179421.1"/>
    </source>
</evidence>
<dbReference type="SUPFAM" id="SSF53850">
    <property type="entry name" value="Periplasmic binding protein-like II"/>
    <property type="match status" value="1"/>
</dbReference>
<dbReference type="SUPFAM" id="SSF46785">
    <property type="entry name" value="Winged helix' DNA-binding domain"/>
    <property type="match status" value="1"/>
</dbReference>
<reference evidence="7" key="1">
    <citation type="journal article" date="2019" name="Int. J. Syst. Evol. Microbiol.">
        <title>The Global Catalogue of Microorganisms (GCM) 10K type strain sequencing project: providing services to taxonomists for standard genome sequencing and annotation.</title>
        <authorList>
            <consortium name="The Broad Institute Genomics Platform"/>
            <consortium name="The Broad Institute Genome Sequencing Center for Infectious Disease"/>
            <person name="Wu L."/>
            <person name="Ma J."/>
        </authorList>
    </citation>
    <scope>NUCLEOTIDE SEQUENCE [LARGE SCALE GENOMIC DNA]</scope>
    <source>
        <strain evidence="7">KCTC 52039</strain>
    </source>
</reference>
<evidence type="ECO:0000256" key="4">
    <source>
        <dbReference type="ARBA" id="ARBA00023163"/>
    </source>
</evidence>
<feature type="domain" description="HTH lysR-type" evidence="5">
    <location>
        <begin position="14"/>
        <end position="63"/>
    </location>
</feature>
<protein>
    <submittedName>
        <fullName evidence="6">LysR family transcriptional regulator</fullName>
    </submittedName>
</protein>
<dbReference type="InterPro" id="IPR036390">
    <property type="entry name" value="WH_DNA-bd_sf"/>
</dbReference>
<dbReference type="PANTHER" id="PTHR30537">
    <property type="entry name" value="HTH-TYPE TRANSCRIPTIONAL REGULATOR"/>
    <property type="match status" value="1"/>
</dbReference>